<feature type="compositionally biased region" description="Basic and acidic residues" evidence="10">
    <location>
        <begin position="554"/>
        <end position="579"/>
    </location>
</feature>
<dbReference type="FunFam" id="3.30.70.270:FF:000020">
    <property type="entry name" value="Transposon Tf2-6 polyprotein-like Protein"/>
    <property type="match status" value="2"/>
</dbReference>
<keyword evidence="14" id="KW-1185">Reference proteome</keyword>
<evidence type="ECO:0000256" key="4">
    <source>
        <dbReference type="ARBA" id="ARBA00022695"/>
    </source>
</evidence>
<keyword evidence="5" id="KW-0540">Nuclease</keyword>
<keyword evidence="7" id="KW-0378">Hydrolase</keyword>
<dbReference type="InterPro" id="IPR012337">
    <property type="entry name" value="RNaseH-like_sf"/>
</dbReference>
<dbReference type="SUPFAM" id="SSF56672">
    <property type="entry name" value="DNA/RNA polymerases"/>
    <property type="match status" value="4"/>
</dbReference>
<dbReference type="InterPro" id="IPR041588">
    <property type="entry name" value="Integrase_H2C2"/>
</dbReference>
<feature type="domain" description="Reverse transcriptase" evidence="11">
    <location>
        <begin position="898"/>
        <end position="1090"/>
    </location>
</feature>
<dbReference type="STRING" id="35525.A0A164KBH7"/>
<dbReference type="Pfam" id="PF03732">
    <property type="entry name" value="Retrotrans_gag"/>
    <property type="match status" value="2"/>
</dbReference>
<dbReference type="InterPro" id="IPR001584">
    <property type="entry name" value="Integrase_cat-core"/>
</dbReference>
<keyword evidence="9" id="KW-0511">Multifunctional enzyme</keyword>
<evidence type="ECO:0000256" key="1">
    <source>
        <dbReference type="ARBA" id="ARBA00012493"/>
    </source>
</evidence>
<evidence type="ECO:0000256" key="5">
    <source>
        <dbReference type="ARBA" id="ARBA00022722"/>
    </source>
</evidence>
<evidence type="ECO:0000256" key="7">
    <source>
        <dbReference type="ARBA" id="ARBA00022801"/>
    </source>
</evidence>
<dbReference type="SUPFAM" id="SSF53098">
    <property type="entry name" value="Ribonuclease H-like"/>
    <property type="match status" value="2"/>
</dbReference>
<keyword evidence="4" id="KW-0548">Nucleotidyltransferase</keyword>
<dbReference type="InterPro" id="IPR021109">
    <property type="entry name" value="Peptidase_aspartic_dom_sf"/>
</dbReference>
<evidence type="ECO:0000256" key="2">
    <source>
        <dbReference type="ARBA" id="ARBA00022670"/>
    </source>
</evidence>
<evidence type="ECO:0000259" key="12">
    <source>
        <dbReference type="PROSITE" id="PS50994"/>
    </source>
</evidence>
<protein>
    <recommendedName>
        <fullName evidence="1">RNA-directed DNA polymerase</fullName>
        <ecNumber evidence="1">2.7.7.49</ecNumber>
    </recommendedName>
</protein>
<dbReference type="Gene3D" id="3.10.10.10">
    <property type="entry name" value="HIV Type 1 Reverse Transcriptase, subunit A, domain 1"/>
    <property type="match status" value="2"/>
</dbReference>
<dbReference type="InterPro" id="IPR041373">
    <property type="entry name" value="RT_RNaseH"/>
</dbReference>
<dbReference type="PANTHER" id="PTHR37984">
    <property type="entry name" value="PROTEIN CBG26694"/>
    <property type="match status" value="1"/>
</dbReference>
<accession>A0A164KBH7</accession>
<dbReference type="GO" id="GO:0004519">
    <property type="term" value="F:endonuclease activity"/>
    <property type="evidence" value="ECO:0007669"/>
    <property type="project" value="UniProtKB-KW"/>
</dbReference>
<dbReference type="Pfam" id="PF17919">
    <property type="entry name" value="RT_RNaseH_2"/>
    <property type="match status" value="2"/>
</dbReference>
<dbReference type="GO" id="GO:0008233">
    <property type="term" value="F:peptidase activity"/>
    <property type="evidence" value="ECO:0007669"/>
    <property type="project" value="UniProtKB-KW"/>
</dbReference>
<feature type="region of interest" description="Disordered" evidence="10">
    <location>
        <begin position="554"/>
        <end position="581"/>
    </location>
</feature>
<comment type="caution">
    <text evidence="13">The sequence shown here is derived from an EMBL/GenBank/DDBJ whole genome shotgun (WGS) entry which is preliminary data.</text>
</comment>
<keyword evidence="3" id="KW-0808">Transferase</keyword>
<dbReference type="InterPro" id="IPR043128">
    <property type="entry name" value="Rev_trsase/Diguanyl_cyclase"/>
</dbReference>
<dbReference type="Pfam" id="PF22938">
    <property type="entry name" value="Integrase_p58_C"/>
    <property type="match status" value="1"/>
</dbReference>
<dbReference type="Pfam" id="PF17921">
    <property type="entry name" value="Integrase_H2C2"/>
    <property type="match status" value="2"/>
</dbReference>
<keyword evidence="8" id="KW-0695">RNA-directed DNA polymerase</keyword>
<evidence type="ECO:0000256" key="3">
    <source>
        <dbReference type="ARBA" id="ARBA00022679"/>
    </source>
</evidence>
<organism evidence="13 14">
    <name type="scientific">Daphnia magna</name>
    <dbReference type="NCBI Taxonomy" id="35525"/>
    <lineage>
        <taxon>Eukaryota</taxon>
        <taxon>Metazoa</taxon>
        <taxon>Ecdysozoa</taxon>
        <taxon>Arthropoda</taxon>
        <taxon>Crustacea</taxon>
        <taxon>Branchiopoda</taxon>
        <taxon>Diplostraca</taxon>
        <taxon>Cladocera</taxon>
        <taxon>Anomopoda</taxon>
        <taxon>Daphniidae</taxon>
        <taxon>Daphnia</taxon>
    </lineage>
</organism>
<evidence type="ECO:0000256" key="9">
    <source>
        <dbReference type="ARBA" id="ARBA00023268"/>
    </source>
</evidence>
<evidence type="ECO:0000256" key="10">
    <source>
        <dbReference type="SAM" id="MobiDB-lite"/>
    </source>
</evidence>
<keyword evidence="2" id="KW-0645">Protease</keyword>
<name>A0A164KBH7_9CRUS</name>
<feature type="compositionally biased region" description="Low complexity" evidence="10">
    <location>
        <begin position="1221"/>
        <end position="1235"/>
    </location>
</feature>
<gene>
    <name evidence="13" type="ORF">APZ42_034222</name>
</gene>
<evidence type="ECO:0000259" key="11">
    <source>
        <dbReference type="PROSITE" id="PS50878"/>
    </source>
</evidence>
<dbReference type="FunFam" id="1.10.340.70:FF:000001">
    <property type="entry name" value="Retrovirus-related Pol polyprotein from transposon gypsy-like Protein"/>
    <property type="match status" value="2"/>
</dbReference>
<dbReference type="Gene3D" id="2.40.70.10">
    <property type="entry name" value="Acid Proteases"/>
    <property type="match status" value="1"/>
</dbReference>
<dbReference type="EMBL" id="LRGB01003341">
    <property type="protein sequence ID" value="KZS03120.1"/>
    <property type="molecule type" value="Genomic_DNA"/>
</dbReference>
<sequence>MEEHTGEVLKLIEQINDLTSISEINDKSLHFELETEQVLKQQQTIETLKVQIESQNKTIDLSQKQNKLRNKEKPNFKIMGVDHDASEEAETLRYNPKEKSTEKIPTAEEIDMIKTFTQAIVKVLGELFSREDKKSIPPYKGKSTDKMITEWLKTAEHVARNNNWDDTQKLRFFSDRLKGEALDWHEEYVSEQGDEVEYDDWRSAIIARFQDAYDLATLKKILLQLKQKPEENCRAFVSRLNILYDGIEGKEEKLYHNKTVVEDQLLSKVKKMRDTTKIKILIQGILPKIKAELYLRMPEDANDFDALCKQLFISEQILQNKENSDDKELTAVIAGIAHHGKQQDFEIEKLKQKILDMECAKKNEILQEKTAIVEYNQWGLEIRLRHVGMCFEGIAEKWYCSLLARANPPVTFDEFKQELLRALKPVNYEDHLETKLRSRVQGEQESFVDYFHVVLFMCSRIELTMSERSKISSHLFRGLLPATVRGIYRFLNNESTTNDLFRESQIFLQGEDIASKQEKPSETASAPRPILFVGGEGTLPAPIVPLNRQEVVERASRREAETGQSSHERQSTGFDEPKKLTTVVDGGNSTEVVFTMPPPDRSHLVFAKVTCGNHEVEAIIDTESGISVISPEFCQFFNLAFVKPWVGPKLLMANGIAAFPSGSVPINVVIQGITVGVQAAVLSINGYNLLLGNDALRQLDPITICYEKDSEAMFFPASGLDLNEGERKSNGYNQGTVTIPAYSMVTVTVKVIQDQSDVPEMPRMVQPASKLLIGKGFSVGYFLIPEVDPAGVVNIQLANFSRNEQWLNERTVLGSLIPVELTSETVSEPWRKQEDRLTAELLLEGFADCFAFTDRDLGHSNIVQHTIETTATQPIPQAPYKNAWRKREVIQNQVDQMCRKGVIEPCSGPWAAPVVLVKKKNGSWRFCVDYRKLNAVTTRDVYPLPRIEDALSRLEGSHYFSIMDMQSGYWQIGVRPTDREKTAFITADGLYQFRVMPFGLSNAPATFQRMMGVLLVGLKWNTCLVYLDDIGGESKTKALKVFFFYTTLKVLGYVVSGKGLSPDPSKVLAVKNFPVPSSVKDVQSFLGFCTYYRRFIRDFANHARPLTNLTKKNTPFVWNLEQRQSFETLKFALQTSPILGHSNYELPMEIHCDASGYGLGAVLVLYMSEIKIRSSRFPTCGRSPSRRLHPELFLSSRRPQLGDADTDTEQTVARATPQTPSSSSSVSSEEASLASQHGTDEDSSESSSADSDNDSSTIRASLLFALRIFPLANMAASVQKFIVPPVFSASLEEDAVDWLERFELAAAYNRWSDADQARHFVMYLEGQARKWFLVHTHPNHWDDLPARPDPTDPTLPNLPAATGLKSQFSAAFRQANFSLEQESKLRQREQGNEEDVVAYFYDIINMCRIVNPTMSQEQQLQHLYRGLKPTLLQKIYPLQPASTTEFLDVAQLHAEASSLVNRKVLSQSLLAVTPDVPNSSAAASMKLVKELAGLVTGLQQTIEQLNHPQTAVSPRGLNASGAPIWNQSVRNRRTTEGRFICGFCSRAGHTDSRCFQNPSSSYYREQDFRFKQNNRQEQPVNNNQQGLSGPRNNVQQRPVNNIQTMPSGDSQNYSAYPVHHIDFPFHDHYLQQETDGDLVPPTVSQPNTCHHQEGNGAWRSDTSRLIKEIVTCGPVTTNAVVDTGEAISVMSPTLLHRTGYLIQEWHGPAIVLANGTPVVLPMNEIEFLMGNEFLRQFGRLHVDYTGEQAHVILGDLPSFALNFPEPPVRHTKLWSLEGCIIPAFSVVPVLTTLDTQFPGVSLFTPSEKLLSTKSLSVGHAVLSNATRSLQVANLSAVPVWLNKHSTLGTLQPFTDDVVVCDLPDSFDGANQVVSYDTLPLEKNMLETSLETSINPDLSPQQKLSLMALLQGYRQTFALSDTEIGYCTVAEHPINLKEGTTPVCQRPYPSAWKARKMVQTLSEDMLQAGIIERSDSPWGAQGCLPVATHFGYVKQAGSYLCVKRIEKKQPSLQRMDYIPSRYCPLVSQMVLVPSNERWTLYWAVFDGCHVWYIWMMWWYTPLPLKPIYFALIRFFNSVLSCLGKAGLKLKGSKCQFAMTTLKVLGHMVSKQGIAPDPDQIAAVRDFPECNQGKTTSNRIKQVQSFLGLCSYYRRHIAGFAKIAQPLTALTKKGASFLWENEQRNSFTALKKALTSAPILAHPDYESPMIIMSDACGYGIGAVLSQSKDGKEFPLARFCLKNGKLFKIKHLWGQTYLRLCVPSEYTHIVLTKYHDDPTAGHLGIHKTLAKIGQRFHWPGLEKEVVSYVKSFELCQSRKSPKIKPAGLLQCIRVSRPFQNVGIDLLGPFTMSHTGNKMIIVAVDYLTKWVELSPLPSGKADVVSKFLVEHIVLRIQHKTTSSYHPQSNGQVERMNHTLATMISMYISEDQKDWDAQLKHICFAYNTSRQDSTGFSPFFLLFGREPVLPIPHARRPGYRNHRKFQRRIQHVQEKQKKWYDARHNNLTFQKGDLVLVYKPIRKNVRSEKLLHRWIGPYIVLRQTTPVIYEVQLQHSKKKTDIVHVVCMKMFVECIVEPDSPTLSASHKIPLPDQDVTERRQLHSLPSQSRSLGVAPEATVEVTEARSPQLPIPITEQPTINNRGNPIDLPPHIRRKPNFFMAGLIYLLLLGICNALPSKDGIIIRDTVIFKEQHSISISESSWTVVTDVLLHDAETAIAAVEDHLTKLSRVAHAHHMDGTKFEKDDVRTAWRDTTSFMAANKIDNQVRLMGRTLNDSKTRLATCALTLSGARRPKRGILDLGGTTLKWLFGVSTQADLQDLNSRIEVLTNSDKTVIHLLDQHASIINETLQITRSNLALLTELQHQSEILTQRVYYIMDYIKSYELIHVQQTQYFAELDVTFATMEHILGWLQQQIESWEIGLFALANGRLSPQIFSPTMLQTTYSELSQFHARIYHLYGCIRIQNRSSLGTNTTSTPISGFSCDRQDHSKSGDLEVVNAYTSKHLNDREAKWSTTEKEAYAIIHAVDVFRTYLYGRKFTLFTDHRPLEWLMKFDIVIGYRPGKSHQNADTLSRIPVLPITEVESKTEPQVNNLEKEWTELQHEDNYCQRITENLKKIQNGNKKENINGYKLNEKQELIDRYGRIVVPIVKIREIMEDNHDYILAGHLGITKTLARLQRQYSWPNMRFDVTANVNSCLKCARRKAFGPSKAPLQPLPPVDRVWERIAIDVVGPIQESVKGYKYILVLSDYAIRFVFTFPMKNQTAQTIANILANKLISKIWSPRNRFDRSRNKFLSNIVQEICKLFRIKQMRTTAYHPQTDGLVERFNRTRCNMLACYVVDEPEEWDRYLPFVTLAYNTSKQATLKDSPFYLFYGRETILPNDIKINRHYEMDGKQHEENFRQWEKAQELANQH</sequence>
<dbReference type="GO" id="GO:0006508">
    <property type="term" value="P:proteolysis"/>
    <property type="evidence" value="ECO:0007669"/>
    <property type="project" value="UniProtKB-KW"/>
</dbReference>
<dbReference type="Pfam" id="PF00078">
    <property type="entry name" value="RVT_1"/>
    <property type="match status" value="1"/>
</dbReference>
<reference evidence="13 14" key="1">
    <citation type="submission" date="2016-03" db="EMBL/GenBank/DDBJ databases">
        <title>EvidentialGene: Evidence-directed Construction of Genes on Genomes.</title>
        <authorList>
            <person name="Gilbert D.G."/>
            <person name="Choi J.-H."/>
            <person name="Mockaitis K."/>
            <person name="Colbourne J."/>
            <person name="Pfrender M."/>
        </authorList>
    </citation>
    <scope>NUCLEOTIDE SEQUENCE [LARGE SCALE GENOMIC DNA]</scope>
    <source>
        <strain evidence="13 14">Xinb3</strain>
        <tissue evidence="13">Complete organism</tissue>
    </source>
</reference>
<feature type="domain" description="Integrase catalytic" evidence="12">
    <location>
        <begin position="2390"/>
        <end position="2461"/>
    </location>
</feature>
<dbReference type="GO" id="GO:0042575">
    <property type="term" value="C:DNA polymerase complex"/>
    <property type="evidence" value="ECO:0007669"/>
    <property type="project" value="UniProtKB-ARBA"/>
</dbReference>
<feature type="domain" description="Integrase catalytic" evidence="12">
    <location>
        <begin position="3209"/>
        <end position="3372"/>
    </location>
</feature>
<dbReference type="InterPro" id="IPR041577">
    <property type="entry name" value="RT_RNaseH_2"/>
</dbReference>
<dbReference type="InterPro" id="IPR000477">
    <property type="entry name" value="RT_dom"/>
</dbReference>
<evidence type="ECO:0000313" key="13">
    <source>
        <dbReference type="EMBL" id="KZS03120.1"/>
    </source>
</evidence>
<dbReference type="Proteomes" id="UP000076858">
    <property type="component" value="Unassembled WGS sequence"/>
</dbReference>
<dbReference type="CDD" id="cd01647">
    <property type="entry name" value="RT_LTR"/>
    <property type="match status" value="1"/>
</dbReference>
<dbReference type="GO" id="GO:0015074">
    <property type="term" value="P:DNA integration"/>
    <property type="evidence" value="ECO:0007669"/>
    <property type="project" value="InterPro"/>
</dbReference>
<dbReference type="Pfam" id="PF17917">
    <property type="entry name" value="RT_RNaseH"/>
    <property type="match status" value="1"/>
</dbReference>
<dbReference type="OrthoDB" id="7695795at2759"/>
<dbReference type="InterPro" id="IPR005162">
    <property type="entry name" value="Retrotrans_gag_dom"/>
</dbReference>
<dbReference type="PANTHER" id="PTHR37984:SF5">
    <property type="entry name" value="PROTEIN NYNRIN-LIKE"/>
    <property type="match status" value="1"/>
</dbReference>
<dbReference type="PROSITE" id="PS50878">
    <property type="entry name" value="RT_POL"/>
    <property type="match status" value="1"/>
</dbReference>
<dbReference type="Gene3D" id="3.30.420.10">
    <property type="entry name" value="Ribonuclease H-like superfamily/Ribonuclease H"/>
    <property type="match status" value="3"/>
</dbReference>
<dbReference type="CDD" id="cd09274">
    <property type="entry name" value="RNase_HI_RT_Ty3"/>
    <property type="match status" value="1"/>
</dbReference>
<dbReference type="PROSITE" id="PS50994">
    <property type="entry name" value="INTEGRASE"/>
    <property type="match status" value="2"/>
</dbReference>
<feature type="region of interest" description="Disordered" evidence="10">
    <location>
        <begin position="1575"/>
        <end position="1594"/>
    </location>
</feature>
<evidence type="ECO:0000256" key="8">
    <source>
        <dbReference type="ARBA" id="ARBA00022918"/>
    </source>
</evidence>
<evidence type="ECO:0000313" key="14">
    <source>
        <dbReference type="Proteomes" id="UP000076858"/>
    </source>
</evidence>
<dbReference type="GO" id="GO:0003964">
    <property type="term" value="F:RNA-directed DNA polymerase activity"/>
    <property type="evidence" value="ECO:0007669"/>
    <property type="project" value="UniProtKB-KW"/>
</dbReference>
<feature type="region of interest" description="Disordered" evidence="10">
    <location>
        <begin position="1178"/>
        <end position="1254"/>
    </location>
</feature>
<dbReference type="CDD" id="cd00303">
    <property type="entry name" value="retropepsin_like"/>
    <property type="match status" value="1"/>
</dbReference>
<dbReference type="GO" id="GO:0003676">
    <property type="term" value="F:nucleic acid binding"/>
    <property type="evidence" value="ECO:0007669"/>
    <property type="project" value="InterPro"/>
</dbReference>
<dbReference type="Gene3D" id="1.10.340.70">
    <property type="match status" value="2"/>
</dbReference>
<dbReference type="Gene3D" id="3.30.70.270">
    <property type="match status" value="4"/>
</dbReference>
<dbReference type="InterPro" id="IPR043502">
    <property type="entry name" value="DNA/RNA_pol_sf"/>
</dbReference>
<evidence type="ECO:0000256" key="6">
    <source>
        <dbReference type="ARBA" id="ARBA00022759"/>
    </source>
</evidence>
<dbReference type="InterPro" id="IPR054465">
    <property type="entry name" value="Integrase_p58-like_C"/>
</dbReference>
<proteinExistence type="predicted"/>
<dbReference type="FunFam" id="3.10.10.10:FF:000007">
    <property type="entry name" value="Retrovirus-related Pol polyprotein from transposon 17.6-like Protein"/>
    <property type="match status" value="1"/>
</dbReference>
<dbReference type="InterPro" id="IPR050951">
    <property type="entry name" value="Retrovirus_Pol_polyprotein"/>
</dbReference>
<dbReference type="InterPro" id="IPR036397">
    <property type="entry name" value="RNaseH_sf"/>
</dbReference>
<feature type="compositionally biased region" description="Low complexity" evidence="10">
    <location>
        <begin position="1245"/>
        <end position="1254"/>
    </location>
</feature>
<dbReference type="SUPFAM" id="SSF50630">
    <property type="entry name" value="Acid proteases"/>
    <property type="match status" value="1"/>
</dbReference>
<dbReference type="FunFam" id="3.30.420.10:FF:000032">
    <property type="entry name" value="Retrovirus-related Pol polyprotein from transposon 297-like Protein"/>
    <property type="match status" value="1"/>
</dbReference>
<dbReference type="EC" id="2.7.7.49" evidence="1"/>
<feature type="compositionally biased region" description="Polar residues" evidence="10">
    <location>
        <begin position="1209"/>
        <end position="1220"/>
    </location>
</feature>
<keyword evidence="6" id="KW-0255">Endonuclease</keyword>